<sequence length="140" mass="15185">MLRLSMPTKTGVRGAPVFKYRSILICSLFSLFLFTASTTAIPIAAPVSAKVQERTLQEFNLAQSSRAGQPDVDHAISSGAQQSTVSKLLEIRGRKSGREEVLHATLCQVVNTQLNVETTVLGTCQVVNTMCVVSILYVSR</sequence>
<protein>
    <recommendedName>
        <fullName evidence="3">Hydrophobin</fullName>
    </recommendedName>
</protein>
<evidence type="ECO:0008006" key="3">
    <source>
        <dbReference type="Google" id="ProtNLM"/>
    </source>
</evidence>
<proteinExistence type="predicted"/>
<comment type="caution">
    <text evidence="1">The sequence shown here is derived from an EMBL/GenBank/DDBJ whole genome shotgun (WGS) entry which is preliminary data.</text>
</comment>
<name>A0ABQ8VM08_9AGAR</name>
<gene>
    <name evidence="1" type="ORF">C8R41DRAFT_218302</name>
</gene>
<accession>A0ABQ8VM08</accession>
<evidence type="ECO:0000313" key="1">
    <source>
        <dbReference type="EMBL" id="KAJ4497436.1"/>
    </source>
</evidence>
<keyword evidence="2" id="KW-1185">Reference proteome</keyword>
<evidence type="ECO:0000313" key="2">
    <source>
        <dbReference type="Proteomes" id="UP001150217"/>
    </source>
</evidence>
<organism evidence="1 2">
    <name type="scientific">Lentinula lateritia</name>
    <dbReference type="NCBI Taxonomy" id="40482"/>
    <lineage>
        <taxon>Eukaryota</taxon>
        <taxon>Fungi</taxon>
        <taxon>Dikarya</taxon>
        <taxon>Basidiomycota</taxon>
        <taxon>Agaricomycotina</taxon>
        <taxon>Agaricomycetes</taxon>
        <taxon>Agaricomycetidae</taxon>
        <taxon>Agaricales</taxon>
        <taxon>Marasmiineae</taxon>
        <taxon>Omphalotaceae</taxon>
        <taxon>Lentinula</taxon>
    </lineage>
</organism>
<dbReference type="EMBL" id="JANVFT010000021">
    <property type="protein sequence ID" value="KAJ4497436.1"/>
    <property type="molecule type" value="Genomic_DNA"/>
</dbReference>
<dbReference type="Proteomes" id="UP001150217">
    <property type="component" value="Unassembled WGS sequence"/>
</dbReference>
<reference evidence="1" key="1">
    <citation type="submission" date="2022-08" db="EMBL/GenBank/DDBJ databases">
        <title>A Global Phylogenomic Analysis of the Shiitake Genus Lentinula.</title>
        <authorList>
            <consortium name="DOE Joint Genome Institute"/>
            <person name="Sierra-Patev S."/>
            <person name="Min B."/>
            <person name="Naranjo-Ortiz M."/>
            <person name="Looney B."/>
            <person name="Konkel Z."/>
            <person name="Slot J.C."/>
            <person name="Sakamoto Y."/>
            <person name="Steenwyk J.L."/>
            <person name="Rokas A."/>
            <person name="Carro J."/>
            <person name="Camarero S."/>
            <person name="Ferreira P."/>
            <person name="Molpeceres G."/>
            <person name="Ruiz-Duenas F.J."/>
            <person name="Serrano A."/>
            <person name="Henrissat B."/>
            <person name="Drula E."/>
            <person name="Hughes K.W."/>
            <person name="Mata J.L."/>
            <person name="Ishikawa N.K."/>
            <person name="Vargas-Isla R."/>
            <person name="Ushijima S."/>
            <person name="Smith C.A."/>
            <person name="Ahrendt S."/>
            <person name="Andreopoulos W."/>
            <person name="He G."/>
            <person name="Labutti K."/>
            <person name="Lipzen A."/>
            <person name="Ng V."/>
            <person name="Riley R."/>
            <person name="Sandor L."/>
            <person name="Barry K."/>
            <person name="Martinez A.T."/>
            <person name="Xiao Y."/>
            <person name="Gibbons J.G."/>
            <person name="Terashima K."/>
            <person name="Grigoriev I.V."/>
            <person name="Hibbett D.S."/>
        </authorList>
    </citation>
    <scope>NUCLEOTIDE SEQUENCE</scope>
    <source>
        <strain evidence="1">RHP3577 ss4</strain>
    </source>
</reference>